<evidence type="ECO:0000313" key="3">
    <source>
        <dbReference type="EMBL" id="SHH06973.1"/>
    </source>
</evidence>
<dbReference type="PROSITE" id="PS51704">
    <property type="entry name" value="GP_PDE"/>
    <property type="match status" value="1"/>
</dbReference>
<accession>A0A1M5Q0G5</accession>
<evidence type="ECO:0000259" key="2">
    <source>
        <dbReference type="PROSITE" id="PS51704"/>
    </source>
</evidence>
<keyword evidence="1" id="KW-0472">Membrane</keyword>
<reference evidence="4" key="1">
    <citation type="submission" date="2016-11" db="EMBL/GenBank/DDBJ databases">
        <authorList>
            <person name="Varghese N."/>
            <person name="Submissions S."/>
        </authorList>
    </citation>
    <scope>NUCLEOTIDE SEQUENCE [LARGE SCALE GENOMIC DNA]</scope>
    <source>
        <strain evidence="4">DSM 2635</strain>
    </source>
</reference>
<dbReference type="InterPro" id="IPR017946">
    <property type="entry name" value="PLC-like_Pdiesterase_TIM-brl"/>
</dbReference>
<dbReference type="GO" id="GO:0006629">
    <property type="term" value="P:lipid metabolic process"/>
    <property type="evidence" value="ECO:0007669"/>
    <property type="project" value="InterPro"/>
</dbReference>
<dbReference type="InterPro" id="IPR030395">
    <property type="entry name" value="GP_PDE_dom"/>
</dbReference>
<name>A0A1M5Q0G5_9FIRM</name>
<feature type="transmembrane region" description="Helical" evidence="1">
    <location>
        <begin position="9"/>
        <end position="27"/>
    </location>
</feature>
<dbReference type="Pfam" id="PF03009">
    <property type="entry name" value="GDPD"/>
    <property type="match status" value="1"/>
</dbReference>
<keyword evidence="1" id="KW-1133">Transmembrane helix</keyword>
<dbReference type="SUPFAM" id="SSF51695">
    <property type="entry name" value="PLC-like phosphodiesterases"/>
    <property type="match status" value="1"/>
</dbReference>
<evidence type="ECO:0000256" key="1">
    <source>
        <dbReference type="SAM" id="Phobius"/>
    </source>
</evidence>
<keyword evidence="4" id="KW-1185">Reference proteome</keyword>
<sequence length="277" mass="31738">MNKRSIKVISVDIIFLTVLATLIYEYISSGSVLEADKISYLKEAPIAHRGLFDESHPENSLAAFENAIQSGYPIELDVQFTKDEEIIVFHDENLKRITGYNKYVGEVKYEEIKKLNILGTDEKIPLLKDVLDLVDGRVPIIIEIKDSDNVIELSESVYNITKNYSGKYAIQSFNPFVLEWYKNNASEVVRGQLSGTFKKDSGGLRWYEKFALENLMLNYKSRPNYIAYELDGLPHFRVSSLRRKGILTLSWTVGSPKDLEKANRYSDNIIFDSFIPK</sequence>
<keyword evidence="1" id="KW-0812">Transmembrane</keyword>
<dbReference type="GO" id="GO:0008081">
    <property type="term" value="F:phosphoric diester hydrolase activity"/>
    <property type="evidence" value="ECO:0007669"/>
    <property type="project" value="InterPro"/>
</dbReference>
<gene>
    <name evidence="3" type="ORF">SAMN04488530_11723</name>
</gene>
<dbReference type="Gene3D" id="3.20.20.190">
    <property type="entry name" value="Phosphatidylinositol (PI) phosphodiesterase"/>
    <property type="match status" value="1"/>
</dbReference>
<dbReference type="PANTHER" id="PTHR46211:SF14">
    <property type="entry name" value="GLYCEROPHOSPHODIESTER PHOSPHODIESTERASE"/>
    <property type="match status" value="1"/>
</dbReference>
<dbReference type="OrthoDB" id="384721at2"/>
<dbReference type="RefSeq" id="WP_084120299.1">
    <property type="nucleotide sequence ID" value="NZ_BAABCH010000096.1"/>
</dbReference>
<feature type="domain" description="GP-PDE" evidence="2">
    <location>
        <begin position="43"/>
        <end position="277"/>
    </location>
</feature>
<protein>
    <submittedName>
        <fullName evidence="3">Glycerophosphoryl diester phosphodiesterase</fullName>
    </submittedName>
</protein>
<dbReference type="Proteomes" id="UP000243255">
    <property type="component" value="Unassembled WGS sequence"/>
</dbReference>
<organism evidence="3 4">
    <name type="scientific">Asaccharospora irregularis DSM 2635</name>
    <dbReference type="NCBI Taxonomy" id="1121321"/>
    <lineage>
        <taxon>Bacteria</taxon>
        <taxon>Bacillati</taxon>
        <taxon>Bacillota</taxon>
        <taxon>Clostridia</taxon>
        <taxon>Peptostreptococcales</taxon>
        <taxon>Peptostreptococcaceae</taxon>
        <taxon>Asaccharospora</taxon>
    </lineage>
</organism>
<dbReference type="STRING" id="1121321.SAMN04488530_11723"/>
<dbReference type="AlphaFoldDB" id="A0A1M5Q0G5"/>
<dbReference type="EMBL" id="FQWX01000017">
    <property type="protein sequence ID" value="SHH06973.1"/>
    <property type="molecule type" value="Genomic_DNA"/>
</dbReference>
<dbReference type="PANTHER" id="PTHR46211">
    <property type="entry name" value="GLYCEROPHOSPHORYL DIESTER PHOSPHODIESTERASE"/>
    <property type="match status" value="1"/>
</dbReference>
<proteinExistence type="predicted"/>
<evidence type="ECO:0000313" key="4">
    <source>
        <dbReference type="Proteomes" id="UP000243255"/>
    </source>
</evidence>